<evidence type="ECO:0000313" key="3">
    <source>
        <dbReference type="Proteomes" id="UP001418222"/>
    </source>
</evidence>
<keyword evidence="3" id="KW-1185">Reference proteome</keyword>
<dbReference type="Proteomes" id="UP001418222">
    <property type="component" value="Unassembled WGS sequence"/>
</dbReference>
<name>A0AAP0BCU2_9ASPA</name>
<dbReference type="AlphaFoldDB" id="A0AAP0BCU2"/>
<reference evidence="2 3" key="1">
    <citation type="journal article" date="2022" name="Nat. Plants">
        <title>Genomes of leafy and leafless Platanthera orchids illuminate the evolution of mycoheterotrophy.</title>
        <authorList>
            <person name="Li M.H."/>
            <person name="Liu K.W."/>
            <person name="Li Z."/>
            <person name="Lu H.C."/>
            <person name="Ye Q.L."/>
            <person name="Zhang D."/>
            <person name="Wang J.Y."/>
            <person name="Li Y.F."/>
            <person name="Zhong Z.M."/>
            <person name="Liu X."/>
            <person name="Yu X."/>
            <person name="Liu D.K."/>
            <person name="Tu X.D."/>
            <person name="Liu B."/>
            <person name="Hao Y."/>
            <person name="Liao X.Y."/>
            <person name="Jiang Y.T."/>
            <person name="Sun W.H."/>
            <person name="Chen J."/>
            <person name="Chen Y.Q."/>
            <person name="Ai Y."/>
            <person name="Zhai J.W."/>
            <person name="Wu S.S."/>
            <person name="Zhou Z."/>
            <person name="Hsiao Y.Y."/>
            <person name="Wu W.L."/>
            <person name="Chen Y.Y."/>
            <person name="Lin Y.F."/>
            <person name="Hsu J.L."/>
            <person name="Li C.Y."/>
            <person name="Wang Z.W."/>
            <person name="Zhao X."/>
            <person name="Zhong W.Y."/>
            <person name="Ma X.K."/>
            <person name="Ma L."/>
            <person name="Huang J."/>
            <person name="Chen G.Z."/>
            <person name="Huang M.Z."/>
            <person name="Huang L."/>
            <person name="Peng D.H."/>
            <person name="Luo Y.B."/>
            <person name="Zou S.Q."/>
            <person name="Chen S.P."/>
            <person name="Lan S."/>
            <person name="Tsai W.C."/>
            <person name="Van de Peer Y."/>
            <person name="Liu Z.J."/>
        </authorList>
    </citation>
    <scope>NUCLEOTIDE SEQUENCE [LARGE SCALE GENOMIC DNA]</scope>
    <source>
        <strain evidence="2">Lor287</strain>
    </source>
</reference>
<organism evidence="2 3">
    <name type="scientific">Platanthera zijinensis</name>
    <dbReference type="NCBI Taxonomy" id="2320716"/>
    <lineage>
        <taxon>Eukaryota</taxon>
        <taxon>Viridiplantae</taxon>
        <taxon>Streptophyta</taxon>
        <taxon>Embryophyta</taxon>
        <taxon>Tracheophyta</taxon>
        <taxon>Spermatophyta</taxon>
        <taxon>Magnoliopsida</taxon>
        <taxon>Liliopsida</taxon>
        <taxon>Asparagales</taxon>
        <taxon>Orchidaceae</taxon>
        <taxon>Orchidoideae</taxon>
        <taxon>Orchideae</taxon>
        <taxon>Orchidinae</taxon>
        <taxon>Platanthera</taxon>
    </lineage>
</organism>
<dbReference type="EMBL" id="JBBWWQ010000011">
    <property type="protein sequence ID" value="KAK8935425.1"/>
    <property type="molecule type" value="Genomic_DNA"/>
</dbReference>
<comment type="caution">
    <text evidence="2">The sequence shown here is derived from an EMBL/GenBank/DDBJ whole genome shotgun (WGS) entry which is preliminary data.</text>
</comment>
<gene>
    <name evidence="2" type="ORF">KSP39_PZI014163</name>
</gene>
<sequence>MSDVAGASSSLTKVASCTNKSTEDCLEDIDTTTRGRSRSRYRRWGKICPDEQGRNQKRHPPSGDNCIDVAGETPSQKLQVYFSGIAGASKVASHAYLQELVWRNHPVAIFLLETHK</sequence>
<protein>
    <submittedName>
        <fullName evidence="2">Uncharacterized protein</fullName>
    </submittedName>
</protein>
<evidence type="ECO:0000313" key="2">
    <source>
        <dbReference type="EMBL" id="KAK8935425.1"/>
    </source>
</evidence>
<feature type="region of interest" description="Disordered" evidence="1">
    <location>
        <begin position="44"/>
        <end position="65"/>
    </location>
</feature>
<proteinExistence type="predicted"/>
<accession>A0AAP0BCU2</accession>
<evidence type="ECO:0000256" key="1">
    <source>
        <dbReference type="SAM" id="MobiDB-lite"/>
    </source>
</evidence>